<dbReference type="EMBL" id="ADCP02000003">
    <property type="protein sequence ID" value="EFV44467.1"/>
    <property type="molecule type" value="Genomic_DNA"/>
</dbReference>
<evidence type="ECO:0000256" key="1">
    <source>
        <dbReference type="SAM" id="Phobius"/>
    </source>
</evidence>
<proteinExistence type="predicted"/>
<feature type="transmembrane region" description="Helical" evidence="1">
    <location>
        <begin position="140"/>
        <end position="164"/>
    </location>
</feature>
<keyword evidence="1" id="KW-0812">Transmembrane</keyword>
<keyword evidence="1" id="KW-0472">Membrane</keyword>
<dbReference type="HOGENOM" id="CLU_058788_0_0_7"/>
<keyword evidence="3" id="KW-1185">Reference proteome</keyword>
<feature type="transmembrane region" description="Helical" evidence="1">
    <location>
        <begin position="28"/>
        <end position="53"/>
    </location>
</feature>
<comment type="caution">
    <text evidence="2">The sequence shown here is derived from an EMBL/GenBank/DDBJ whole genome shotgun (WGS) entry which is preliminary data.</text>
</comment>
<feature type="transmembrane region" description="Helical" evidence="1">
    <location>
        <begin position="190"/>
        <end position="214"/>
    </location>
</feature>
<feature type="transmembrane region" description="Helical" evidence="1">
    <location>
        <begin position="302"/>
        <end position="322"/>
    </location>
</feature>
<dbReference type="GeneID" id="78087487"/>
<reference evidence="2 3" key="1">
    <citation type="submission" date="2010-10" db="EMBL/GenBank/DDBJ databases">
        <authorList>
            <consortium name="The Broad Institute Genome Sequencing Platform"/>
            <person name="Ward D."/>
            <person name="Earl A."/>
            <person name="Feldgarden M."/>
            <person name="Young S.K."/>
            <person name="Gargeya S."/>
            <person name="Zeng Q."/>
            <person name="Alvarado L."/>
            <person name="Berlin A."/>
            <person name="Bochicchio J."/>
            <person name="Chapman S.B."/>
            <person name="Chen Z."/>
            <person name="Freedman E."/>
            <person name="Gellesch M."/>
            <person name="Goldberg J."/>
            <person name="Griggs A."/>
            <person name="Gujja S."/>
            <person name="Heilman E."/>
            <person name="Heiman D."/>
            <person name="Howarth C."/>
            <person name="Mehta T."/>
            <person name="Neiman D."/>
            <person name="Pearson M."/>
            <person name="Roberts A."/>
            <person name="Saif S."/>
            <person name="Shea T."/>
            <person name="Shenoy N."/>
            <person name="Sisk P."/>
            <person name="Stolte C."/>
            <person name="Sykes S."/>
            <person name="White J."/>
            <person name="Yandava C."/>
            <person name="Allen-Vercoe E."/>
            <person name="Sibley C."/>
            <person name="Ambrose C.E."/>
            <person name="Strauss J."/>
            <person name="Daigneault M."/>
            <person name="Haas B."/>
            <person name="Nusbaum C."/>
            <person name="Birren B."/>
        </authorList>
    </citation>
    <scope>NUCLEOTIDE SEQUENCE [LARGE SCALE GENOMIC DNA]</scope>
    <source>
        <strain evidence="2 3">3_1_6</strain>
    </source>
</reference>
<protein>
    <submittedName>
        <fullName evidence="2">Uncharacterized protein</fullName>
    </submittedName>
</protein>
<feature type="transmembrane region" description="Helical" evidence="1">
    <location>
        <begin position="73"/>
        <end position="94"/>
    </location>
</feature>
<gene>
    <name evidence="2" type="ORF">HMPREF0179_01808</name>
</gene>
<organism evidence="2 3">
    <name type="scientific">Bilophila wadsworthia (strain 3_1_6)</name>
    <dbReference type="NCBI Taxonomy" id="563192"/>
    <lineage>
        <taxon>Bacteria</taxon>
        <taxon>Pseudomonadati</taxon>
        <taxon>Thermodesulfobacteriota</taxon>
        <taxon>Desulfovibrionia</taxon>
        <taxon>Desulfovibrionales</taxon>
        <taxon>Desulfovibrionaceae</taxon>
        <taxon>Bilophila</taxon>
    </lineage>
</organism>
<feature type="transmembrane region" description="Helical" evidence="1">
    <location>
        <begin position="269"/>
        <end position="290"/>
    </location>
</feature>
<reference evidence="2 3" key="2">
    <citation type="submission" date="2013-04" db="EMBL/GenBank/DDBJ databases">
        <title>The Genome Sequence of Bilophila wadsworthia 3_1_6.</title>
        <authorList>
            <consortium name="The Broad Institute Genomics Platform"/>
            <person name="Earl A."/>
            <person name="Ward D."/>
            <person name="Feldgarden M."/>
            <person name="Gevers D."/>
            <person name="Sibley C."/>
            <person name="Strauss J."/>
            <person name="Allen-Vercoe E."/>
            <person name="Walker B."/>
            <person name="Young S."/>
            <person name="Zeng Q."/>
            <person name="Gargeya S."/>
            <person name="Fitzgerald M."/>
            <person name="Haas B."/>
            <person name="Abouelleil A."/>
            <person name="Allen A.W."/>
            <person name="Alvarado L."/>
            <person name="Arachchi H.M."/>
            <person name="Berlin A.M."/>
            <person name="Chapman S.B."/>
            <person name="Gainer-Dewar J."/>
            <person name="Goldberg J."/>
            <person name="Griggs A."/>
            <person name="Gujja S."/>
            <person name="Hansen M."/>
            <person name="Howarth C."/>
            <person name="Imamovic A."/>
            <person name="Ireland A."/>
            <person name="Larimer J."/>
            <person name="McCowan C."/>
            <person name="Murphy C."/>
            <person name="Pearson M."/>
            <person name="Poon T.W."/>
            <person name="Priest M."/>
            <person name="Roberts A."/>
            <person name="Saif S."/>
            <person name="Shea T."/>
            <person name="Sisk P."/>
            <person name="Sykes S."/>
            <person name="Wortman J."/>
            <person name="Nusbaum C."/>
            <person name="Birren B."/>
        </authorList>
    </citation>
    <scope>NUCLEOTIDE SEQUENCE [LARGE SCALE GENOMIC DNA]</scope>
    <source>
        <strain evidence="2 3">3_1_6</strain>
    </source>
</reference>
<dbReference type="OrthoDB" id="5471546at2"/>
<keyword evidence="1" id="KW-1133">Transmembrane helix</keyword>
<feature type="transmembrane region" description="Helical" evidence="1">
    <location>
        <begin position="226"/>
        <end position="257"/>
    </location>
</feature>
<dbReference type="AlphaFoldDB" id="E5Y6J5"/>
<evidence type="ECO:0000313" key="2">
    <source>
        <dbReference type="EMBL" id="EFV44467.1"/>
    </source>
</evidence>
<dbReference type="eggNOG" id="ENOG50312CV">
    <property type="taxonomic scope" value="Bacteria"/>
</dbReference>
<name>E5Y6J5_BILW3</name>
<sequence>MESMSVLERLSELLPALPPGLIEAWGQLVLFAVPVCLYLAAVVLPFVVLYGLIRAHFGRRSLLERCSRQQARFANFLNWLFLVCFVGLGLSKVVPYETFPPLYQAGLYLSAGLLLGGTIIWTVVVAAWKPLRGWPVLHGFLAFLTGSSLACLPIIGLILGRVALQGTELPQENDLQTLIGLLLPSASDPFWLYFGLIHFLEVASAGALGLFWLLVRRKIDDFGRDYYVFAANWCGEWAAWGGWFSLIMAGVLCFMLQTQDLLTLENQGALLFVAALFAALLIPSVIWTVIARSATPMRHKIGMIFSLLLLVVAIANSGVLVLL</sequence>
<dbReference type="Proteomes" id="UP000006034">
    <property type="component" value="Unassembled WGS sequence"/>
</dbReference>
<accession>E5Y6J5</accession>
<evidence type="ECO:0000313" key="3">
    <source>
        <dbReference type="Proteomes" id="UP000006034"/>
    </source>
</evidence>
<dbReference type="RefSeq" id="WP_005027403.1">
    <property type="nucleotide sequence ID" value="NZ_KE150240.1"/>
</dbReference>
<feature type="transmembrane region" description="Helical" evidence="1">
    <location>
        <begin position="106"/>
        <end position="128"/>
    </location>
</feature>